<gene>
    <name evidence="1" type="ORF">I8J29_25105</name>
</gene>
<protein>
    <recommendedName>
        <fullName evidence="3">SpoIIAA-like protein</fullName>
    </recommendedName>
</protein>
<name>A0ABS3WGP2_9BACL</name>
<evidence type="ECO:0000313" key="2">
    <source>
        <dbReference type="Proteomes" id="UP000670947"/>
    </source>
</evidence>
<proteinExistence type="predicted"/>
<evidence type="ECO:0000313" key="1">
    <source>
        <dbReference type="EMBL" id="MBO7747470.1"/>
    </source>
</evidence>
<dbReference type="Proteomes" id="UP000670947">
    <property type="component" value="Unassembled WGS sequence"/>
</dbReference>
<organism evidence="1 2">
    <name type="scientific">Paenibacillus artemisiicola</name>
    <dbReference type="NCBI Taxonomy" id="1172618"/>
    <lineage>
        <taxon>Bacteria</taxon>
        <taxon>Bacillati</taxon>
        <taxon>Bacillota</taxon>
        <taxon>Bacilli</taxon>
        <taxon>Bacillales</taxon>
        <taxon>Paenibacillaceae</taxon>
        <taxon>Paenibacillus</taxon>
    </lineage>
</organism>
<reference evidence="1 2" key="1">
    <citation type="submission" date="2021-03" db="EMBL/GenBank/DDBJ databases">
        <title>Paenibacillus artemisicola MWE-103 whole genome sequence.</title>
        <authorList>
            <person name="Ham Y.J."/>
        </authorList>
    </citation>
    <scope>NUCLEOTIDE SEQUENCE [LARGE SCALE GENOMIC DNA]</scope>
    <source>
        <strain evidence="1 2">MWE-103</strain>
    </source>
</reference>
<dbReference type="EMBL" id="JAGGDJ010000034">
    <property type="protein sequence ID" value="MBO7747470.1"/>
    <property type="molecule type" value="Genomic_DNA"/>
</dbReference>
<keyword evidence="2" id="KW-1185">Reference proteome</keyword>
<sequence length="133" mass="15019">MTHYFSDEAYVFWDDVLEAVVIRWHAMAEMDRLSAVMTRAIELAKAKRARKVLVDTRHLAGLSPQDARWMTEEWSARLAEAGIRYAAAALPDFANPLMTKSEHRNAATAEQTELLHPFPELNQAIAWLSGIPA</sequence>
<dbReference type="RefSeq" id="WP_208850163.1">
    <property type="nucleotide sequence ID" value="NZ_JAGGDJ010000034.1"/>
</dbReference>
<comment type="caution">
    <text evidence="1">The sequence shown here is derived from an EMBL/GenBank/DDBJ whole genome shotgun (WGS) entry which is preliminary data.</text>
</comment>
<evidence type="ECO:0008006" key="3">
    <source>
        <dbReference type="Google" id="ProtNLM"/>
    </source>
</evidence>
<accession>A0ABS3WGP2</accession>